<dbReference type="InParanoid" id="A0A6P8I1P6"/>
<evidence type="ECO:0000256" key="5">
    <source>
        <dbReference type="SAM" id="SignalP"/>
    </source>
</evidence>
<dbReference type="GeneID" id="116295201"/>
<dbReference type="Proteomes" id="UP000515163">
    <property type="component" value="Unplaced"/>
</dbReference>
<dbReference type="GO" id="GO:0005615">
    <property type="term" value="C:extracellular space"/>
    <property type="evidence" value="ECO:0007669"/>
    <property type="project" value="TreeGrafter"/>
</dbReference>
<dbReference type="GO" id="GO:0016298">
    <property type="term" value="F:lipase activity"/>
    <property type="evidence" value="ECO:0007669"/>
    <property type="project" value="InterPro"/>
</dbReference>
<comment type="subcellular location">
    <subcellularLocation>
        <location evidence="1">Secreted</location>
    </subcellularLocation>
</comment>
<dbReference type="SUPFAM" id="SSF53474">
    <property type="entry name" value="alpha/beta-Hydrolases"/>
    <property type="match status" value="2"/>
</dbReference>
<gene>
    <name evidence="8" type="primary">LOC116295201</name>
</gene>
<evidence type="ECO:0000259" key="6">
    <source>
        <dbReference type="Pfam" id="PF00151"/>
    </source>
</evidence>
<dbReference type="Gene3D" id="3.40.50.1820">
    <property type="entry name" value="alpha/beta hydrolase"/>
    <property type="match status" value="2"/>
</dbReference>
<dbReference type="OrthoDB" id="199913at2759"/>
<accession>A0A6P8I1P6</accession>
<evidence type="ECO:0000256" key="4">
    <source>
        <dbReference type="RuleBase" id="RU004262"/>
    </source>
</evidence>
<reference evidence="8" key="1">
    <citation type="submission" date="2025-08" db="UniProtKB">
        <authorList>
            <consortium name="RefSeq"/>
        </authorList>
    </citation>
    <scope>IDENTIFICATION</scope>
    <source>
        <tissue evidence="8">Tentacle</tissue>
    </source>
</reference>
<dbReference type="GO" id="GO:0016042">
    <property type="term" value="P:lipid catabolic process"/>
    <property type="evidence" value="ECO:0007669"/>
    <property type="project" value="TreeGrafter"/>
</dbReference>
<dbReference type="InterPro" id="IPR013818">
    <property type="entry name" value="Lipase"/>
</dbReference>
<dbReference type="InterPro" id="IPR000734">
    <property type="entry name" value="TAG_lipase"/>
</dbReference>
<evidence type="ECO:0000256" key="1">
    <source>
        <dbReference type="ARBA" id="ARBA00004613"/>
    </source>
</evidence>
<keyword evidence="7" id="KW-1185">Reference proteome</keyword>
<sequence>MDFKNLRPLTWFFIWFCITQADKVCYKRYGCFSDDPPFDDIYMSLPQTPEEIKTDFYLYTPLNDLPFGERFTAEHVEAVRNTSFDPKLRLTVIVHGFTQDGFKPWITKIRKELMKKENMNIIVVNWEIGASFLTSYDIAAGNARLVGAQLAELIMELYNRFSYKSNNVHVVGHSLGAHVAGFAGTLLGMRSMRLRRITGLDPARPGFDNESPAVRLDPSDAEFVDVIHTDAHPKFLERSLGLERISGHVDFYPNGGASQPGCIYIRNLAEVLNEIQNLQDQKVSLPWVFACDHKKVIDYFTSSINHQCSRKAFPCESWEAFKQGRCIECEGACPEMGYNADQYHVNGSHKFYLATYDDEGHCAPKHYVSIVLSGLKSGFGLLNSMVSKKIIIKLIGQDDGMIQTKSSLMEYTSQISRLVFSERHPGSFKSIVLSYHGRYVYIGKATVRHENNTFRMLRTVEGFSLFSQSETDFYLFTPRGTNDGERISANSLHSIRTTTFDPNLRLAVIVHGYWQNRFIPWIGEMRRELMKREEMNVIVVDWEARASMEYLDAARNTRVVGRQLANFVKELHYQFRFNSTKVHVIGHGLGAHVAGFAGAFLRMRNHTRLGRITGLDPAQVHFDVDSPHKRLDPSDAEFVDVIHTDAGYYLKGGLGLGRISGHVDYYPNGGTSQPGCPSIKQLADAFKQLQKFKEGPSAMPWVFACDHMKVISYFTSSINHRCSRKAFPCESWEAFKQGRCFECEGACPEMGYNADQYHVNGSHKFYLSIYDKKGYCAPRHYVSVVLSGLRIEKLGFWFFDSLVNAVKSKKIGISLISHDGKTIQTPLSEIEDASQISRLVPSDHHPKSLKAIVLTYSGSQDIYIDKATVRDENNTYTACFNKWISSGFFSSGTRHRVSLRRGDHDC</sequence>
<organism evidence="7 8">
    <name type="scientific">Actinia tenebrosa</name>
    <name type="common">Australian red waratah sea anemone</name>
    <dbReference type="NCBI Taxonomy" id="6105"/>
    <lineage>
        <taxon>Eukaryota</taxon>
        <taxon>Metazoa</taxon>
        <taxon>Cnidaria</taxon>
        <taxon>Anthozoa</taxon>
        <taxon>Hexacorallia</taxon>
        <taxon>Actiniaria</taxon>
        <taxon>Actiniidae</taxon>
        <taxon>Actinia</taxon>
    </lineage>
</organism>
<dbReference type="PROSITE" id="PS50007">
    <property type="entry name" value="PIPLC_X_DOMAIN"/>
    <property type="match status" value="1"/>
</dbReference>
<evidence type="ECO:0000256" key="2">
    <source>
        <dbReference type="ARBA" id="ARBA00010701"/>
    </source>
</evidence>
<protein>
    <submittedName>
        <fullName evidence="8">Uncharacterized protein LOC116295201</fullName>
    </submittedName>
</protein>
<dbReference type="KEGG" id="aten:116295201"/>
<feature type="domain" description="Lipase" evidence="6">
    <location>
        <begin position="23"/>
        <end position="358"/>
    </location>
</feature>
<evidence type="ECO:0000313" key="8">
    <source>
        <dbReference type="RefSeq" id="XP_031558817.1"/>
    </source>
</evidence>
<keyword evidence="3" id="KW-0964">Secreted</keyword>
<dbReference type="RefSeq" id="XP_031558817.1">
    <property type="nucleotide sequence ID" value="XM_031702957.1"/>
</dbReference>
<dbReference type="Pfam" id="PF00151">
    <property type="entry name" value="Lipase"/>
    <property type="match status" value="2"/>
</dbReference>
<dbReference type="PANTHER" id="PTHR11610">
    <property type="entry name" value="LIPASE"/>
    <property type="match status" value="1"/>
</dbReference>
<dbReference type="PANTHER" id="PTHR11610:SF181">
    <property type="entry name" value="INACTIVE PANCREATIC LIPASE-RELATED PROTEIN 1-LIKE"/>
    <property type="match status" value="1"/>
</dbReference>
<feature type="signal peptide" evidence="5">
    <location>
        <begin position="1"/>
        <end position="21"/>
    </location>
</feature>
<feature type="domain" description="Lipase" evidence="6">
    <location>
        <begin position="465"/>
        <end position="775"/>
    </location>
</feature>
<feature type="chain" id="PRO_5027997252" evidence="5">
    <location>
        <begin position="22"/>
        <end position="906"/>
    </location>
</feature>
<comment type="similarity">
    <text evidence="2 4">Belongs to the AB hydrolase superfamily. Lipase family.</text>
</comment>
<dbReference type="CDD" id="cd00707">
    <property type="entry name" value="Pancreat_lipase_like"/>
    <property type="match status" value="2"/>
</dbReference>
<dbReference type="AlphaFoldDB" id="A0A6P8I1P6"/>
<evidence type="ECO:0000313" key="7">
    <source>
        <dbReference type="Proteomes" id="UP000515163"/>
    </source>
</evidence>
<evidence type="ECO:0000256" key="3">
    <source>
        <dbReference type="ARBA" id="ARBA00022525"/>
    </source>
</evidence>
<proteinExistence type="inferred from homology"/>
<keyword evidence="5" id="KW-0732">Signal</keyword>
<dbReference type="InterPro" id="IPR029058">
    <property type="entry name" value="AB_hydrolase_fold"/>
</dbReference>
<dbReference type="InterPro" id="IPR033906">
    <property type="entry name" value="Lipase_N"/>
</dbReference>
<name>A0A6P8I1P6_ACTTE</name>
<dbReference type="PRINTS" id="PR00821">
    <property type="entry name" value="TAGLIPASE"/>
</dbReference>